<dbReference type="AlphaFoldDB" id="F4RA66"/>
<protein>
    <recommendedName>
        <fullName evidence="4">Secreted protein</fullName>
    </recommendedName>
</protein>
<dbReference type="Proteomes" id="UP000001072">
    <property type="component" value="Unassembled WGS sequence"/>
</dbReference>
<evidence type="ECO:0000256" key="1">
    <source>
        <dbReference type="SAM" id="SignalP"/>
    </source>
</evidence>
<sequence>MVWIGWFVLLIYTKAILKDDSVIPTSTTLHQSSIIKITQDLIHIKLGPLYILDLNKLIKTDPIRKERHSDDLSFSFLIL</sequence>
<dbReference type="InParanoid" id="F4RA66"/>
<gene>
    <name evidence="2" type="ORF">MELLADRAFT_70948</name>
</gene>
<dbReference type="VEuPathDB" id="FungiDB:MELLADRAFT_70948"/>
<dbReference type="GeneID" id="18931686"/>
<evidence type="ECO:0000313" key="3">
    <source>
        <dbReference type="Proteomes" id="UP000001072"/>
    </source>
</evidence>
<accession>F4RA66</accession>
<evidence type="ECO:0008006" key="4">
    <source>
        <dbReference type="Google" id="ProtNLM"/>
    </source>
</evidence>
<reference evidence="3" key="1">
    <citation type="journal article" date="2011" name="Proc. Natl. Acad. Sci. U.S.A.">
        <title>Obligate biotrophy features unraveled by the genomic analysis of rust fungi.</title>
        <authorList>
            <person name="Duplessis S."/>
            <person name="Cuomo C.A."/>
            <person name="Lin Y.-C."/>
            <person name="Aerts A."/>
            <person name="Tisserant E."/>
            <person name="Veneault-Fourrey C."/>
            <person name="Joly D.L."/>
            <person name="Hacquard S."/>
            <person name="Amselem J."/>
            <person name="Cantarel B.L."/>
            <person name="Chiu R."/>
            <person name="Coutinho P.M."/>
            <person name="Feau N."/>
            <person name="Field M."/>
            <person name="Frey P."/>
            <person name="Gelhaye E."/>
            <person name="Goldberg J."/>
            <person name="Grabherr M.G."/>
            <person name="Kodira C.D."/>
            <person name="Kohler A."/>
            <person name="Kuees U."/>
            <person name="Lindquist E.A."/>
            <person name="Lucas S.M."/>
            <person name="Mago R."/>
            <person name="Mauceli E."/>
            <person name="Morin E."/>
            <person name="Murat C."/>
            <person name="Pangilinan J.L."/>
            <person name="Park R."/>
            <person name="Pearson M."/>
            <person name="Quesneville H."/>
            <person name="Rouhier N."/>
            <person name="Sakthikumar S."/>
            <person name="Salamov A.A."/>
            <person name="Schmutz J."/>
            <person name="Selles B."/>
            <person name="Shapiro H."/>
            <person name="Tanguay P."/>
            <person name="Tuskan G.A."/>
            <person name="Henrissat B."/>
            <person name="Van de Peer Y."/>
            <person name="Rouze P."/>
            <person name="Ellis J.G."/>
            <person name="Dodds P.N."/>
            <person name="Schein J.E."/>
            <person name="Zhong S."/>
            <person name="Hamelin R.C."/>
            <person name="Grigoriev I.V."/>
            <person name="Szabo L.J."/>
            <person name="Martin F."/>
        </authorList>
    </citation>
    <scope>NUCLEOTIDE SEQUENCE [LARGE SCALE GENOMIC DNA]</scope>
    <source>
        <strain evidence="3">98AG31 / pathotype 3-4-7</strain>
    </source>
</reference>
<proteinExistence type="predicted"/>
<keyword evidence="3" id="KW-1185">Reference proteome</keyword>
<dbReference type="EMBL" id="GL883094">
    <property type="protein sequence ID" value="EGG10835.1"/>
    <property type="molecule type" value="Genomic_DNA"/>
</dbReference>
<feature type="signal peptide" evidence="1">
    <location>
        <begin position="1"/>
        <end position="18"/>
    </location>
</feature>
<keyword evidence="1" id="KW-0732">Signal</keyword>
<name>F4RA66_MELLP</name>
<dbReference type="HOGENOM" id="CLU_2606517_0_0_1"/>
<dbReference type="RefSeq" id="XP_007406304.1">
    <property type="nucleotide sequence ID" value="XM_007406242.1"/>
</dbReference>
<dbReference type="KEGG" id="mlr:MELLADRAFT_70948"/>
<organism evidence="3">
    <name type="scientific">Melampsora larici-populina (strain 98AG31 / pathotype 3-4-7)</name>
    <name type="common">Poplar leaf rust fungus</name>
    <dbReference type="NCBI Taxonomy" id="747676"/>
    <lineage>
        <taxon>Eukaryota</taxon>
        <taxon>Fungi</taxon>
        <taxon>Dikarya</taxon>
        <taxon>Basidiomycota</taxon>
        <taxon>Pucciniomycotina</taxon>
        <taxon>Pucciniomycetes</taxon>
        <taxon>Pucciniales</taxon>
        <taxon>Melampsoraceae</taxon>
        <taxon>Melampsora</taxon>
    </lineage>
</organism>
<evidence type="ECO:0000313" key="2">
    <source>
        <dbReference type="EMBL" id="EGG10835.1"/>
    </source>
</evidence>
<feature type="chain" id="PRO_5003321461" description="Secreted protein" evidence="1">
    <location>
        <begin position="19"/>
        <end position="79"/>
    </location>
</feature>